<reference evidence="2 3" key="1">
    <citation type="submission" date="2016-03" db="EMBL/GenBank/DDBJ databases">
        <title>Whole genome sequencing of Grifola frondosa 9006-11.</title>
        <authorList>
            <person name="Min B."/>
            <person name="Park H."/>
            <person name="Kim J.-G."/>
            <person name="Cho H."/>
            <person name="Oh Y.-L."/>
            <person name="Kong W.-S."/>
            <person name="Choi I.-G."/>
        </authorList>
    </citation>
    <scope>NUCLEOTIDE SEQUENCE [LARGE SCALE GENOMIC DNA]</scope>
    <source>
        <strain evidence="2 3">9006-11</strain>
    </source>
</reference>
<organism evidence="2 3">
    <name type="scientific">Grifola frondosa</name>
    <name type="common">Maitake</name>
    <name type="synonym">Polyporus frondosus</name>
    <dbReference type="NCBI Taxonomy" id="5627"/>
    <lineage>
        <taxon>Eukaryota</taxon>
        <taxon>Fungi</taxon>
        <taxon>Dikarya</taxon>
        <taxon>Basidiomycota</taxon>
        <taxon>Agaricomycotina</taxon>
        <taxon>Agaricomycetes</taxon>
        <taxon>Polyporales</taxon>
        <taxon>Grifolaceae</taxon>
        <taxon>Grifola</taxon>
    </lineage>
</organism>
<dbReference type="STRING" id="5627.A0A1C7MT14"/>
<dbReference type="AlphaFoldDB" id="A0A1C7MT14"/>
<evidence type="ECO:0000313" key="3">
    <source>
        <dbReference type="Proteomes" id="UP000092993"/>
    </source>
</evidence>
<proteinExistence type="predicted"/>
<evidence type="ECO:0000256" key="1">
    <source>
        <dbReference type="SAM" id="MobiDB-lite"/>
    </source>
</evidence>
<dbReference type="EMBL" id="LUGG01000001">
    <property type="protein sequence ID" value="OBZ80035.1"/>
    <property type="molecule type" value="Genomic_DNA"/>
</dbReference>
<gene>
    <name evidence="2" type="ORF">A0H81_00897</name>
</gene>
<feature type="compositionally biased region" description="Polar residues" evidence="1">
    <location>
        <begin position="1"/>
        <end position="10"/>
    </location>
</feature>
<evidence type="ECO:0000313" key="2">
    <source>
        <dbReference type="EMBL" id="OBZ80035.1"/>
    </source>
</evidence>
<comment type="caution">
    <text evidence="2">The sequence shown here is derived from an EMBL/GenBank/DDBJ whole genome shotgun (WGS) entry which is preliminary data.</text>
</comment>
<sequence>MSTSNKSSAGDDSPRNAYDGSKNGSGHIPILTTIPNTERVFSIFNIVELYRESEIVDLRRSRTHLTVLRESAALYPSAPVFKIPKVAVDTDEVDAWLDISYHQFLSDVERSARYWARIFAQHDLQQRSVIGMWLGGMTYLDVLHIYGVARAGYIPQLSLLRLPNPDAFHVGKPRNNHRQDVTVWMEACVISVRHSC</sequence>
<name>A0A1C7MT14_GRIFR</name>
<keyword evidence="3" id="KW-1185">Reference proteome</keyword>
<protein>
    <submittedName>
        <fullName evidence="2">Uncharacterized protein</fullName>
    </submittedName>
</protein>
<dbReference type="OrthoDB" id="3045156at2759"/>
<dbReference type="Proteomes" id="UP000092993">
    <property type="component" value="Unassembled WGS sequence"/>
</dbReference>
<accession>A0A1C7MT14</accession>
<feature type="region of interest" description="Disordered" evidence="1">
    <location>
        <begin position="1"/>
        <end position="24"/>
    </location>
</feature>